<evidence type="ECO:0000313" key="3">
    <source>
        <dbReference type="WBParaSite" id="Pan_g18499.t1"/>
    </source>
</evidence>
<feature type="region of interest" description="Disordered" evidence="1">
    <location>
        <begin position="145"/>
        <end position="181"/>
    </location>
</feature>
<feature type="compositionally biased region" description="Polar residues" evidence="1">
    <location>
        <begin position="463"/>
        <end position="477"/>
    </location>
</feature>
<reference evidence="2" key="1">
    <citation type="journal article" date="2013" name="Genetics">
        <title>The draft genome and transcriptome of Panagrellus redivivus are shaped by the harsh demands of a free-living lifestyle.</title>
        <authorList>
            <person name="Srinivasan J."/>
            <person name="Dillman A.R."/>
            <person name="Macchietto M.G."/>
            <person name="Heikkinen L."/>
            <person name="Lakso M."/>
            <person name="Fracchia K.M."/>
            <person name="Antoshechkin I."/>
            <person name="Mortazavi A."/>
            <person name="Wong G."/>
            <person name="Sternberg P.W."/>
        </authorList>
    </citation>
    <scope>NUCLEOTIDE SEQUENCE [LARGE SCALE GENOMIC DNA]</scope>
    <source>
        <strain evidence="2">MT8872</strain>
    </source>
</reference>
<protein>
    <submittedName>
        <fullName evidence="3">ULP_PROTEASE domain-containing protein</fullName>
    </submittedName>
</protein>
<name>A0A7E4VBJ2_PANRE</name>
<dbReference type="AlphaFoldDB" id="A0A7E4VBJ2"/>
<feature type="compositionally biased region" description="Basic residues" evidence="1">
    <location>
        <begin position="148"/>
        <end position="164"/>
    </location>
</feature>
<accession>A0A7E4VBJ2</accession>
<dbReference type="Proteomes" id="UP000492821">
    <property type="component" value="Unassembled WGS sequence"/>
</dbReference>
<sequence>MSSSTNDKCEVDDLSKTLMAVFERFVVVKDGFSKAVELLKGFIERQCKRRIAFEITKVHGQSKFIATRHDPWAYAECDDIPTLCCILDKSMKSIKEIGLYEYRVSGLTDARETYQKIMELLDSATGAEAVKKSLGFTDVVTVFPGPVKQRRRRGPNKNPRKRKGQNSMMASNADPASLGNIQPVTTNQDVEKTPTVAEVSPTKETALPMDFENLVAKLYECTKLEQSDTTSKDTDAVHIPSVESVSPHSNIDDSGVLAPLSSANTNQKTVEQNASIDMESECGLTIVEEPEEVEQPSTPPMLNVKKEEKTCSYFDALVRDPPELTVDKEGFGEGMMSILMKNINEVEQSTAPSGIGVKRRSVDVDLSLHKRINVNPDICDRPTAVFDVVEPNAMPQINVEGADRPPILNRQNVNAGIHQTVAHETQQNPMPPQVHTEGANRPLTINCQDDNVAAHRHFPPYEPSQNPTSMRNRSFSTADAPPRVNPKRRNTIQEDVEVIDLTREQSEFQEAQRYQPLPQHLPHLQQPQNHLFAQTPMPNWPQLQNPLPPSYLPSQQNQQLPQVSPYPNMYPHPRFQYPAMNSNGNNEISTVPNSGIWPPMHPQTTYPMPAQYQHLMPSQTQPQLEQRQCHTFQQYANHAFMISQQNQQREATLDFYERQTLESLARIPPHIRAQMLQMLEQQRKKKPY</sequence>
<feature type="region of interest" description="Disordered" evidence="1">
    <location>
        <begin position="458"/>
        <end position="488"/>
    </location>
</feature>
<keyword evidence="2" id="KW-1185">Reference proteome</keyword>
<evidence type="ECO:0000313" key="2">
    <source>
        <dbReference type="Proteomes" id="UP000492821"/>
    </source>
</evidence>
<proteinExistence type="predicted"/>
<reference evidence="3" key="2">
    <citation type="submission" date="2020-10" db="UniProtKB">
        <authorList>
            <consortium name="WormBaseParasite"/>
        </authorList>
    </citation>
    <scope>IDENTIFICATION</scope>
</reference>
<dbReference type="WBParaSite" id="Pan_g18499.t1">
    <property type="protein sequence ID" value="Pan_g18499.t1"/>
    <property type="gene ID" value="Pan_g18499"/>
</dbReference>
<evidence type="ECO:0000256" key="1">
    <source>
        <dbReference type="SAM" id="MobiDB-lite"/>
    </source>
</evidence>
<organism evidence="2 3">
    <name type="scientific">Panagrellus redivivus</name>
    <name type="common">Microworm</name>
    <dbReference type="NCBI Taxonomy" id="6233"/>
    <lineage>
        <taxon>Eukaryota</taxon>
        <taxon>Metazoa</taxon>
        <taxon>Ecdysozoa</taxon>
        <taxon>Nematoda</taxon>
        <taxon>Chromadorea</taxon>
        <taxon>Rhabditida</taxon>
        <taxon>Tylenchina</taxon>
        <taxon>Panagrolaimomorpha</taxon>
        <taxon>Panagrolaimoidea</taxon>
        <taxon>Panagrolaimidae</taxon>
        <taxon>Panagrellus</taxon>
    </lineage>
</organism>